<dbReference type="OrthoDB" id="2413468at2759"/>
<feature type="compositionally biased region" description="Polar residues" evidence="1">
    <location>
        <begin position="311"/>
        <end position="367"/>
    </location>
</feature>
<dbReference type="Proteomes" id="UP000232875">
    <property type="component" value="Unassembled WGS sequence"/>
</dbReference>
<feature type="compositionally biased region" description="Pro residues" evidence="1">
    <location>
        <begin position="611"/>
        <end position="630"/>
    </location>
</feature>
<proteinExistence type="predicted"/>
<feature type="compositionally biased region" description="Polar residues" evidence="1">
    <location>
        <begin position="436"/>
        <end position="456"/>
    </location>
</feature>
<feature type="region of interest" description="Disordered" evidence="1">
    <location>
        <begin position="302"/>
        <end position="546"/>
    </location>
</feature>
<feature type="compositionally biased region" description="Polar residues" evidence="1">
    <location>
        <begin position="829"/>
        <end position="853"/>
    </location>
</feature>
<feature type="region of interest" description="Disordered" evidence="1">
    <location>
        <begin position="594"/>
        <end position="632"/>
    </location>
</feature>
<evidence type="ECO:0000313" key="3">
    <source>
        <dbReference type="Proteomes" id="UP000232875"/>
    </source>
</evidence>
<feature type="compositionally biased region" description="Polar residues" evidence="1">
    <location>
        <begin position="117"/>
        <end position="141"/>
    </location>
</feature>
<feature type="compositionally biased region" description="Low complexity" evidence="1">
    <location>
        <begin position="476"/>
        <end position="496"/>
    </location>
</feature>
<gene>
    <name evidence="2" type="ORF">MVES_001119</name>
</gene>
<accession>A0A2N1JF73</accession>
<dbReference type="EMBL" id="KZ454988">
    <property type="protein sequence ID" value="PKI85204.1"/>
    <property type="molecule type" value="Genomic_DNA"/>
</dbReference>
<evidence type="ECO:0000256" key="1">
    <source>
        <dbReference type="SAM" id="MobiDB-lite"/>
    </source>
</evidence>
<feature type="region of interest" description="Disordered" evidence="1">
    <location>
        <begin position="42"/>
        <end position="150"/>
    </location>
</feature>
<feature type="region of interest" description="Disordered" evidence="1">
    <location>
        <begin position="821"/>
        <end position="917"/>
    </location>
</feature>
<dbReference type="STRING" id="2020962.A0A2N1JF73"/>
<reference evidence="2 3" key="1">
    <citation type="submission" date="2017-10" db="EMBL/GenBank/DDBJ databases">
        <title>A novel species of cold-tolerant Malassezia isolated from bats.</title>
        <authorList>
            <person name="Lorch J.M."/>
            <person name="Palmer J.M."/>
            <person name="Vanderwolf K.J."/>
            <person name="Schmidt K.Z."/>
            <person name="Verant M.L."/>
            <person name="Weller T.J."/>
            <person name="Blehert D.S."/>
        </authorList>
    </citation>
    <scope>NUCLEOTIDE SEQUENCE [LARGE SCALE GENOMIC DNA]</scope>
    <source>
        <strain evidence="2 3">NWHC:44797-103</strain>
    </source>
</reference>
<feature type="compositionally biased region" description="Low complexity" evidence="1">
    <location>
        <begin position="372"/>
        <end position="387"/>
    </location>
</feature>
<feature type="compositionally biased region" description="Polar residues" evidence="1">
    <location>
        <begin position="530"/>
        <end position="546"/>
    </location>
</feature>
<sequence>MQHGSLAPNEEPDSLEQSYSALAETEDMAAPFITGLSEAAQSIASPARGSPSDALSNASSCAALPRSPASPVPTEPGDASKTRSVSLQRHRAIYRSRAASGLSDSSAHSLRLGRKSPGSTTNDSHTPTSGLDSPVRAQSTWRNRRPDMLDDIDTQGLGIAALRAQAADSERVGLGSPMLNMCATPSSASESEVSIDVLAEYAQTPDSTVFQHTSFDARTLSSPVPHSAALQAGTAEQDDASGKRPMSMQASWGVHLEQDAVPGPSSVGTPVDASEARTLLGGVRASAVTIGDVSAGATSAGGVGADGANAEATSPKATSPDGTSAEATSPKATSPDGTSAEATSPKATSPDGTSAEATSPKATSPSGANAEATSPKATSSSGTSAGAMRSPNVPYSPKAPLSHASAHTGGTPSPNAFFTPERPPKDAHVARPASNVLASENMSPPTTPFLASSPSAAETELGTPAPVKLYEHRVHTPASTSRPASPSEASSQSAYTSDDESDFSRRSAPSEIDLLSRDTSPLPSLHERQSNALPRSESTFTSPLQDLTDTFASAMADLGLDEMPLDDPHAGAPMPALDNVQVLYRAADGPSSLASLLPPTDAALPPSIQQTPPPSRAPRPGPQTPEPPLVQGPRIEVYGQTVWWPLSFDPSANLNWDSVSLQQRAHLFANASQDLLDCDTHLGAWIGAIRKQEYKAPEALMQHLQAEQLARLATSISPATDTELHAAEKPALPLPANIPYPLLAKVHKAQHEGGHAPVSPAIAQPTHAGISLSAARDTVRHDAQTAMRGAAGAAGYGWMRIQEAIPRVPAAPSFLGTLARRSTKKTRDTSSLFTPLAQTPLAQTPRARTQLQAPQEVPLARAPKTSAADAGPTHGLGIPGVGTSMGLPTPELGSPRRVQSLPQPHTDPDFDAALRHE</sequence>
<dbReference type="AlphaFoldDB" id="A0A2N1JF73"/>
<feature type="compositionally biased region" description="Basic and acidic residues" evidence="1">
    <location>
        <begin position="906"/>
        <end position="917"/>
    </location>
</feature>
<protein>
    <submittedName>
        <fullName evidence="2">Uncharacterized protein</fullName>
    </submittedName>
</protein>
<keyword evidence="3" id="KW-1185">Reference proteome</keyword>
<feature type="region of interest" description="Disordered" evidence="1">
    <location>
        <begin position="1"/>
        <end position="23"/>
    </location>
</feature>
<evidence type="ECO:0000313" key="2">
    <source>
        <dbReference type="EMBL" id="PKI85204.1"/>
    </source>
</evidence>
<organism evidence="2 3">
    <name type="scientific">Malassezia vespertilionis</name>
    <dbReference type="NCBI Taxonomy" id="2020962"/>
    <lineage>
        <taxon>Eukaryota</taxon>
        <taxon>Fungi</taxon>
        <taxon>Dikarya</taxon>
        <taxon>Basidiomycota</taxon>
        <taxon>Ustilaginomycotina</taxon>
        <taxon>Malasseziomycetes</taxon>
        <taxon>Malasseziales</taxon>
        <taxon>Malasseziaceae</taxon>
        <taxon>Malassezia</taxon>
    </lineage>
</organism>
<name>A0A2N1JF73_9BASI</name>